<keyword evidence="6" id="KW-0812">Transmembrane</keyword>
<reference evidence="8" key="1">
    <citation type="submission" date="2020-07" db="EMBL/GenBank/DDBJ databases">
        <title>Draft genome sequence of Lactobacillus helveticus strain H-8.</title>
        <authorList>
            <person name="Endo A."/>
            <person name="Maeno S."/>
            <person name="Kido Y."/>
        </authorList>
    </citation>
    <scope>NUCLEOTIDE SEQUENCE</scope>
    <source>
        <strain evidence="8">H-8</strain>
    </source>
</reference>
<dbReference type="Pfam" id="PF17965">
    <property type="entry name" value="MucBP_2"/>
    <property type="match status" value="1"/>
</dbReference>
<evidence type="ECO:0000256" key="5">
    <source>
        <dbReference type="SAM" id="MobiDB-lite"/>
    </source>
</evidence>
<keyword evidence="2" id="KW-0964">Secreted</keyword>
<evidence type="ECO:0000256" key="4">
    <source>
        <dbReference type="ARBA" id="ARBA00023088"/>
    </source>
</evidence>
<dbReference type="InterPro" id="IPR041558">
    <property type="entry name" value="MucBP_2"/>
</dbReference>
<feature type="region of interest" description="Disordered" evidence="5">
    <location>
        <begin position="286"/>
        <end position="423"/>
    </location>
</feature>
<dbReference type="EMBL" id="BLYO01000192">
    <property type="protein sequence ID" value="GFO99083.1"/>
    <property type="molecule type" value="Genomic_DNA"/>
</dbReference>
<proteinExistence type="predicted"/>
<feature type="compositionally biased region" description="Gly residues" evidence="5">
    <location>
        <begin position="295"/>
        <end position="310"/>
    </location>
</feature>
<sequence>MDVHKRLVVDRVNGEIIKDSHWQDKFSNFKLIATPIVPCFVADQAVVGGKAINVFHPNETYTVKYELNKKPVADQTVKIEYVDILDDNKVIATDEVKGKANMPISYDAEAKIAALGEQGFDLVDNSFNGDGNVQFFGDSEQVPVYVITMKHNYALVNEKHPLDGVDKKEYSKEISFIVNFTGAGDKIPKPKKQTAVLTRSLFVMPKNKNIVGASEWKSRSDVDGDKKADSNFAAIKVDPIDGYTVSATKNGQSINITDNEITSSKLPALINGEPAQDITVKVTYTKDGATKPGTGQQGGNHNEGGTGSQGTGQQPGDNPGGGTIGNQGSGNSGQGNISGGTTGTVAGGSASGTESTTGSTSSTTSSTTAATGTDTKTATAASQSDTSSDDSDLDDEDYDDDSGDVEALRHHKSGKSRSSRRAAASASGASASAAYAAAARPTAAASGYASNISPHGQSSTAGSSSNIAPNSEALPDGQSINAKGQVLDAKGQVIGYVYKNGQVHYYSLPQTSEKQNDLVAILGASAIAISMIGLVGVKKRRNN</sequence>
<dbReference type="NCBIfam" id="TIGR01167">
    <property type="entry name" value="LPXTG_anchor"/>
    <property type="match status" value="1"/>
</dbReference>
<feature type="transmembrane region" description="Helical" evidence="6">
    <location>
        <begin position="518"/>
        <end position="537"/>
    </location>
</feature>
<dbReference type="Pfam" id="PF17966">
    <property type="entry name" value="Muc_B2"/>
    <property type="match status" value="1"/>
</dbReference>
<evidence type="ECO:0000256" key="3">
    <source>
        <dbReference type="ARBA" id="ARBA00022729"/>
    </source>
</evidence>
<feature type="compositionally biased region" description="Basic residues" evidence="5">
    <location>
        <begin position="409"/>
        <end position="420"/>
    </location>
</feature>
<keyword evidence="6" id="KW-0472">Membrane</keyword>
<feature type="compositionally biased region" description="Gly residues" evidence="5">
    <location>
        <begin position="318"/>
        <end position="350"/>
    </location>
</feature>
<dbReference type="Proteomes" id="UP000618094">
    <property type="component" value="Unassembled WGS sequence"/>
</dbReference>
<dbReference type="InterPro" id="IPR019931">
    <property type="entry name" value="LPXTG_anchor"/>
</dbReference>
<feature type="compositionally biased region" description="Low complexity" evidence="5">
    <location>
        <begin position="351"/>
        <end position="386"/>
    </location>
</feature>
<name>A0A8H9F7Q2_LACHE</name>
<protein>
    <recommendedName>
        <fullName evidence="7">Gram-positive cocci surface proteins LPxTG domain-containing protein</fullName>
    </recommendedName>
</protein>
<dbReference type="Gene3D" id="2.60.40.4300">
    <property type="match status" value="2"/>
</dbReference>
<feature type="compositionally biased region" description="Polar residues" evidence="5">
    <location>
        <begin position="451"/>
        <end position="469"/>
    </location>
</feature>
<evidence type="ECO:0000313" key="8">
    <source>
        <dbReference type="EMBL" id="GFO99083.1"/>
    </source>
</evidence>
<feature type="compositionally biased region" description="Acidic residues" evidence="5">
    <location>
        <begin position="387"/>
        <end position="404"/>
    </location>
</feature>
<evidence type="ECO:0000259" key="7">
    <source>
        <dbReference type="PROSITE" id="PS50847"/>
    </source>
</evidence>
<keyword evidence="1" id="KW-0134">Cell wall</keyword>
<evidence type="ECO:0000256" key="2">
    <source>
        <dbReference type="ARBA" id="ARBA00022525"/>
    </source>
</evidence>
<dbReference type="Gene3D" id="3.10.20.470">
    <property type="match status" value="1"/>
</dbReference>
<keyword evidence="4" id="KW-0572">Peptidoglycan-anchor</keyword>
<accession>A0A8H9F7Q2</accession>
<evidence type="ECO:0000256" key="1">
    <source>
        <dbReference type="ARBA" id="ARBA00022512"/>
    </source>
</evidence>
<gene>
    <name evidence="8" type="ORF">LHEH8_08390</name>
</gene>
<dbReference type="AlphaFoldDB" id="A0A8H9F7Q2"/>
<keyword evidence="6" id="KW-1133">Transmembrane helix</keyword>
<comment type="caution">
    <text evidence="8">The sequence shown here is derived from an EMBL/GenBank/DDBJ whole genome shotgun (WGS) entry which is preliminary data.</text>
</comment>
<evidence type="ECO:0000256" key="6">
    <source>
        <dbReference type="SAM" id="Phobius"/>
    </source>
</evidence>
<feature type="region of interest" description="Disordered" evidence="5">
    <location>
        <begin position="447"/>
        <end position="477"/>
    </location>
</feature>
<dbReference type="PROSITE" id="PS50847">
    <property type="entry name" value="GRAM_POS_ANCHORING"/>
    <property type="match status" value="1"/>
</dbReference>
<keyword evidence="3" id="KW-0732">Signal</keyword>
<feature type="domain" description="Gram-positive cocci surface proteins LPxTG" evidence="7">
    <location>
        <begin position="508"/>
        <end position="543"/>
    </location>
</feature>
<dbReference type="InterPro" id="IPR041495">
    <property type="entry name" value="Mub_B2"/>
</dbReference>
<organism evidence="8 9">
    <name type="scientific">Lactobacillus helveticus</name>
    <name type="common">Lactobacillus suntoryeus</name>
    <dbReference type="NCBI Taxonomy" id="1587"/>
    <lineage>
        <taxon>Bacteria</taxon>
        <taxon>Bacillati</taxon>
        <taxon>Bacillota</taxon>
        <taxon>Bacilli</taxon>
        <taxon>Lactobacillales</taxon>
        <taxon>Lactobacillaceae</taxon>
        <taxon>Lactobacillus</taxon>
    </lineage>
</organism>
<evidence type="ECO:0000313" key="9">
    <source>
        <dbReference type="Proteomes" id="UP000618094"/>
    </source>
</evidence>